<evidence type="ECO:0000313" key="1">
    <source>
        <dbReference type="EMBL" id="ADU27874.1"/>
    </source>
</evidence>
<dbReference type="EMBL" id="CP002400">
    <property type="protein sequence ID" value="ADU27874.1"/>
    <property type="molecule type" value="Genomic_DNA"/>
</dbReference>
<dbReference type="STRING" id="663278.Ethha_2375"/>
<dbReference type="Proteomes" id="UP000001551">
    <property type="component" value="Chromosome"/>
</dbReference>
<dbReference type="Pfam" id="PF11007">
    <property type="entry name" value="CotJA"/>
    <property type="match status" value="1"/>
</dbReference>
<dbReference type="KEGG" id="eha:Ethha_2375"/>
<dbReference type="HOGENOM" id="CLU_3007486_0_0_9"/>
<proteinExistence type="predicted"/>
<name>E6U561_ETHHY</name>
<gene>
    <name evidence="1" type="ordered locus">Ethha_2375</name>
</gene>
<dbReference type="InterPro" id="IPR020256">
    <property type="entry name" value="Spore_coat_CotJA"/>
</dbReference>
<accession>E6U561</accession>
<organism evidence="1 2">
    <name type="scientific">Ethanoligenens harbinense (strain DSM 18485 / JCM 12961 / CGMCC 1.5033 / YUAN-3)</name>
    <dbReference type="NCBI Taxonomy" id="663278"/>
    <lineage>
        <taxon>Bacteria</taxon>
        <taxon>Bacillati</taxon>
        <taxon>Bacillota</taxon>
        <taxon>Clostridia</taxon>
        <taxon>Eubacteriales</taxon>
        <taxon>Oscillospiraceae</taxon>
        <taxon>Ethanoligenens</taxon>
    </lineage>
</organism>
<dbReference type="AlphaFoldDB" id="E6U561"/>
<keyword evidence="2" id="KW-1185">Reference proteome</keyword>
<reference evidence="1 2" key="1">
    <citation type="submission" date="2010-12" db="EMBL/GenBank/DDBJ databases">
        <title>Complete sequence of Ethanoligenens harbinense YUAN-3.</title>
        <authorList>
            <person name="Lucas S."/>
            <person name="Copeland A."/>
            <person name="Lapidus A."/>
            <person name="Cheng J.-F."/>
            <person name="Bruce D."/>
            <person name="Goodwin L."/>
            <person name="Pitluck S."/>
            <person name="Chertkov O."/>
            <person name="Misra M."/>
            <person name="Detter J.C."/>
            <person name="Han C."/>
            <person name="Tapia R."/>
            <person name="Land M."/>
            <person name="Hauser L."/>
            <person name="Jeffries C."/>
            <person name="Kyrpides N."/>
            <person name="Ivanova N."/>
            <person name="Mikhailova N."/>
            <person name="Wang A."/>
            <person name="Mouttaki H."/>
            <person name="He Z."/>
            <person name="Zhou J."/>
            <person name="Hemme C.L."/>
            <person name="Woyke T."/>
        </authorList>
    </citation>
    <scope>NUCLEOTIDE SEQUENCE [LARGE SCALE GENOMIC DNA]</scope>
    <source>
        <strain evidence="2">DSM 18485 / JCM 12961 / CGMCC 1.5033 / YUAN-3</strain>
    </source>
</reference>
<evidence type="ECO:0008006" key="3">
    <source>
        <dbReference type="Google" id="ProtNLM"/>
    </source>
</evidence>
<evidence type="ECO:0000313" key="2">
    <source>
        <dbReference type="Proteomes" id="UP000001551"/>
    </source>
</evidence>
<sequence>MPMGDPLFPPGTPLAMAYVPMQKLENIYEPVHALKRGTLYPELDKPWHPEMGASAK</sequence>
<protein>
    <recommendedName>
        <fullName evidence="3">Spore coat associated protein CotJA</fullName>
    </recommendedName>
</protein>